<dbReference type="RefSeq" id="WP_183395436.1">
    <property type="nucleotide sequence ID" value="NZ_JACIDR010000003.1"/>
</dbReference>
<dbReference type="SUPFAM" id="SSF47757">
    <property type="entry name" value="Chemotaxis receptor methyltransferase CheR, N-terminal domain"/>
    <property type="match status" value="1"/>
</dbReference>
<reference evidence="7 8" key="1">
    <citation type="submission" date="2020-08" db="EMBL/GenBank/DDBJ databases">
        <title>Genomic Encyclopedia of Type Strains, Phase IV (KMG-IV): sequencing the most valuable type-strain genomes for metagenomic binning, comparative biology and taxonomic classification.</title>
        <authorList>
            <person name="Goeker M."/>
        </authorList>
    </citation>
    <scope>NUCLEOTIDE SEQUENCE [LARGE SCALE GENOMIC DNA]</scope>
    <source>
        <strain evidence="7 8">DSM 25481</strain>
    </source>
</reference>
<dbReference type="InterPro" id="IPR000780">
    <property type="entry name" value="CheR_MeTrfase"/>
</dbReference>
<feature type="domain" description="CheR-type methyltransferase" evidence="6">
    <location>
        <begin position="1"/>
        <end position="250"/>
    </location>
</feature>
<dbReference type="Gene3D" id="3.40.50.150">
    <property type="entry name" value="Vaccinia Virus protein VP39"/>
    <property type="match status" value="1"/>
</dbReference>
<dbReference type="InterPro" id="IPR022641">
    <property type="entry name" value="CheR_N"/>
</dbReference>
<dbReference type="InterPro" id="IPR036804">
    <property type="entry name" value="CheR_N_sf"/>
</dbReference>
<keyword evidence="4 7" id="KW-0808">Transferase</keyword>
<dbReference type="GO" id="GO:0008983">
    <property type="term" value="F:protein-glutamate O-methyltransferase activity"/>
    <property type="evidence" value="ECO:0007669"/>
    <property type="project" value="UniProtKB-EC"/>
</dbReference>
<dbReference type="Proteomes" id="UP000528964">
    <property type="component" value="Unassembled WGS sequence"/>
</dbReference>
<accession>A0A7W6GF72</accession>
<dbReference type="PROSITE" id="PS50123">
    <property type="entry name" value="CHER"/>
    <property type="match status" value="1"/>
</dbReference>
<keyword evidence="5" id="KW-0949">S-adenosyl-L-methionine</keyword>
<sequence>MTPTQYAYLAQFLKERSGIAIGEDKRYLVEARLGPLARRLGLAAVADLVGRVSAGDLESQRLVIEAMTTNETFFFRDGGPFAAFTDVMLPELLVRRATERRIRIWSAACSSGQEAYSLAMLLEDCAPRLAGWTVEIVATDLSSEVVERARAGLFSQFEVQRGLPIRQLLKHFTQEGDRWRISAALRARVQFRTLNLLRDFSALGRFDIVFCRNVLIYFEEATKSDILARIARQMAPDGYLVLGAAESLVGTGAPFGPHAQHRLLNVPAPRSTAAIAAAI</sequence>
<dbReference type="CDD" id="cd02440">
    <property type="entry name" value="AdoMet_MTases"/>
    <property type="match status" value="1"/>
</dbReference>
<protein>
    <recommendedName>
        <fullName evidence="2">protein-glutamate O-methyltransferase</fullName>
        <ecNumber evidence="2">2.1.1.80</ecNumber>
    </recommendedName>
</protein>
<comment type="caution">
    <text evidence="7">The sequence shown here is derived from an EMBL/GenBank/DDBJ whole genome shotgun (WGS) entry which is preliminary data.</text>
</comment>
<dbReference type="SMART" id="SM00138">
    <property type="entry name" value="MeTrc"/>
    <property type="match status" value="1"/>
</dbReference>
<proteinExistence type="predicted"/>
<dbReference type="Pfam" id="PF03705">
    <property type="entry name" value="CheR_N"/>
    <property type="match status" value="1"/>
</dbReference>
<dbReference type="PANTHER" id="PTHR24422">
    <property type="entry name" value="CHEMOTAXIS PROTEIN METHYLTRANSFERASE"/>
    <property type="match status" value="1"/>
</dbReference>
<evidence type="ECO:0000313" key="8">
    <source>
        <dbReference type="Proteomes" id="UP000528964"/>
    </source>
</evidence>
<dbReference type="InterPro" id="IPR022642">
    <property type="entry name" value="CheR_C"/>
</dbReference>
<evidence type="ECO:0000256" key="4">
    <source>
        <dbReference type="ARBA" id="ARBA00022679"/>
    </source>
</evidence>
<organism evidence="7 8">
    <name type="scientific">Hansschlegelia beijingensis</name>
    <dbReference type="NCBI Taxonomy" id="1133344"/>
    <lineage>
        <taxon>Bacteria</taxon>
        <taxon>Pseudomonadati</taxon>
        <taxon>Pseudomonadota</taxon>
        <taxon>Alphaproteobacteria</taxon>
        <taxon>Hyphomicrobiales</taxon>
        <taxon>Methylopilaceae</taxon>
        <taxon>Hansschlegelia</taxon>
    </lineage>
</organism>
<evidence type="ECO:0000259" key="6">
    <source>
        <dbReference type="PROSITE" id="PS50123"/>
    </source>
</evidence>
<dbReference type="EMBL" id="JACIDR010000003">
    <property type="protein sequence ID" value="MBB3973576.1"/>
    <property type="molecule type" value="Genomic_DNA"/>
</dbReference>
<dbReference type="InterPro" id="IPR029063">
    <property type="entry name" value="SAM-dependent_MTases_sf"/>
</dbReference>
<evidence type="ECO:0000313" key="7">
    <source>
        <dbReference type="EMBL" id="MBB3973576.1"/>
    </source>
</evidence>
<dbReference type="PRINTS" id="PR00996">
    <property type="entry name" value="CHERMTFRASE"/>
</dbReference>
<evidence type="ECO:0000256" key="3">
    <source>
        <dbReference type="ARBA" id="ARBA00022603"/>
    </source>
</evidence>
<gene>
    <name evidence="7" type="ORF">GGR24_002246</name>
</gene>
<name>A0A7W6GF72_9HYPH</name>
<dbReference type="PANTHER" id="PTHR24422:SF21">
    <property type="entry name" value="CHEMOTAXIS PROTEIN METHYLTRANSFERASE 1"/>
    <property type="match status" value="1"/>
</dbReference>
<keyword evidence="3 7" id="KW-0489">Methyltransferase</keyword>
<dbReference type="EC" id="2.1.1.80" evidence="2"/>
<evidence type="ECO:0000256" key="2">
    <source>
        <dbReference type="ARBA" id="ARBA00012534"/>
    </source>
</evidence>
<comment type="catalytic activity">
    <reaction evidence="1">
        <text>L-glutamyl-[protein] + S-adenosyl-L-methionine = [protein]-L-glutamate 5-O-methyl ester + S-adenosyl-L-homocysteine</text>
        <dbReference type="Rhea" id="RHEA:24452"/>
        <dbReference type="Rhea" id="RHEA-COMP:10208"/>
        <dbReference type="Rhea" id="RHEA-COMP:10311"/>
        <dbReference type="ChEBI" id="CHEBI:29973"/>
        <dbReference type="ChEBI" id="CHEBI:57856"/>
        <dbReference type="ChEBI" id="CHEBI:59789"/>
        <dbReference type="ChEBI" id="CHEBI:82795"/>
        <dbReference type="EC" id="2.1.1.80"/>
    </reaction>
</comment>
<evidence type="ECO:0000256" key="5">
    <source>
        <dbReference type="ARBA" id="ARBA00022691"/>
    </source>
</evidence>
<dbReference type="AlphaFoldDB" id="A0A7W6GF72"/>
<dbReference type="Pfam" id="PF01739">
    <property type="entry name" value="CheR"/>
    <property type="match status" value="1"/>
</dbReference>
<dbReference type="InterPro" id="IPR050903">
    <property type="entry name" value="Bact_Chemotaxis_MeTrfase"/>
</dbReference>
<dbReference type="GO" id="GO:0032259">
    <property type="term" value="P:methylation"/>
    <property type="evidence" value="ECO:0007669"/>
    <property type="project" value="UniProtKB-KW"/>
</dbReference>
<dbReference type="Gene3D" id="1.10.155.10">
    <property type="entry name" value="Chemotaxis receptor methyltransferase CheR, N-terminal domain"/>
    <property type="match status" value="1"/>
</dbReference>
<keyword evidence="8" id="KW-1185">Reference proteome</keyword>
<dbReference type="SUPFAM" id="SSF53335">
    <property type="entry name" value="S-adenosyl-L-methionine-dependent methyltransferases"/>
    <property type="match status" value="1"/>
</dbReference>
<evidence type="ECO:0000256" key="1">
    <source>
        <dbReference type="ARBA" id="ARBA00001541"/>
    </source>
</evidence>